<comment type="caution">
    <text evidence="2">The sequence shown here is derived from an EMBL/GenBank/DDBJ whole genome shotgun (WGS) entry which is preliminary data.</text>
</comment>
<proteinExistence type="predicted"/>
<feature type="region of interest" description="Disordered" evidence="1">
    <location>
        <begin position="25"/>
        <end position="133"/>
    </location>
</feature>
<reference evidence="2 3" key="1">
    <citation type="submission" date="2024-02" db="EMBL/GenBank/DDBJ databases">
        <title>Discinaceae phylogenomics.</title>
        <authorList>
            <person name="Dirks A.C."/>
            <person name="James T.Y."/>
        </authorList>
    </citation>
    <scope>NUCLEOTIDE SEQUENCE [LARGE SCALE GENOMIC DNA]</scope>
    <source>
        <strain evidence="2 3">ACD0624</strain>
    </source>
</reference>
<protein>
    <submittedName>
        <fullName evidence="2">Uncharacterized protein</fullName>
    </submittedName>
</protein>
<organism evidence="2 3">
    <name type="scientific">Discina gigas</name>
    <dbReference type="NCBI Taxonomy" id="1032678"/>
    <lineage>
        <taxon>Eukaryota</taxon>
        <taxon>Fungi</taxon>
        <taxon>Dikarya</taxon>
        <taxon>Ascomycota</taxon>
        <taxon>Pezizomycotina</taxon>
        <taxon>Pezizomycetes</taxon>
        <taxon>Pezizales</taxon>
        <taxon>Discinaceae</taxon>
        <taxon>Discina</taxon>
    </lineage>
</organism>
<feature type="compositionally biased region" description="Basic and acidic residues" evidence="1">
    <location>
        <begin position="83"/>
        <end position="93"/>
    </location>
</feature>
<accession>A0ABR3G2H5</accession>
<feature type="non-terminal residue" evidence="2">
    <location>
        <position position="180"/>
    </location>
</feature>
<sequence length="180" mass="20698">MYEEQQTLNEQLKAAANYNHLTVQQLANAPPPPAIAGPSNHPDVADTAMKDNRKDYRSGSSDTEKEEEAYKMLKEWRRKRNAKKEARRAEKKPAPPPSSSSSSEEDSRRPPPPRPKTYTEYPTRPVKRPAKEPWKYSAATGQELHTWLLACTDFFHRNEFLWEEDEDRIIYAIGATEGKK</sequence>
<gene>
    <name evidence="2" type="ORF">Q9L58_010995</name>
</gene>
<name>A0ABR3G2H5_9PEZI</name>
<evidence type="ECO:0000256" key="1">
    <source>
        <dbReference type="SAM" id="MobiDB-lite"/>
    </source>
</evidence>
<feature type="compositionally biased region" description="Basic and acidic residues" evidence="1">
    <location>
        <begin position="48"/>
        <end position="57"/>
    </location>
</feature>
<dbReference type="Proteomes" id="UP001447188">
    <property type="component" value="Unassembled WGS sequence"/>
</dbReference>
<evidence type="ECO:0000313" key="3">
    <source>
        <dbReference type="Proteomes" id="UP001447188"/>
    </source>
</evidence>
<keyword evidence="3" id="KW-1185">Reference proteome</keyword>
<dbReference type="EMBL" id="JBBBZM010001046">
    <property type="protein sequence ID" value="KAL0630159.1"/>
    <property type="molecule type" value="Genomic_DNA"/>
</dbReference>
<evidence type="ECO:0000313" key="2">
    <source>
        <dbReference type="EMBL" id="KAL0630159.1"/>
    </source>
</evidence>